<accession>A0ABN7SGD9</accession>
<keyword evidence="14" id="KW-1133">Transmembrane helix</keyword>
<dbReference type="InterPro" id="IPR045357">
    <property type="entry name" value="Aminopeptidase_N-like_N"/>
</dbReference>
<dbReference type="Gene3D" id="1.10.390.10">
    <property type="entry name" value="Neutral Protease Domain 2"/>
    <property type="match status" value="1"/>
</dbReference>
<feature type="domain" description="Peptidase M1 membrane alanine aminopeptidase" evidence="20">
    <location>
        <begin position="292"/>
        <end position="518"/>
    </location>
</feature>
<dbReference type="InterPro" id="IPR050344">
    <property type="entry name" value="Peptidase_M1_aminopeptidases"/>
</dbReference>
<proteinExistence type="inferred from homology"/>
<reference evidence="23 24" key="1">
    <citation type="submission" date="2021-04" db="EMBL/GenBank/DDBJ databases">
        <authorList>
            <person name="Bliznina A."/>
        </authorList>
    </citation>
    <scope>NUCLEOTIDE SEQUENCE [LARGE SCALE GENOMIC DNA]</scope>
</reference>
<evidence type="ECO:0000256" key="6">
    <source>
        <dbReference type="ARBA" id="ARBA00022475"/>
    </source>
</evidence>
<evidence type="ECO:0000256" key="3">
    <source>
        <dbReference type="ARBA" id="ARBA00010136"/>
    </source>
</evidence>
<feature type="domain" description="Aminopeptidase N-like N-terminal" evidence="22">
    <location>
        <begin position="57"/>
        <end position="251"/>
    </location>
</feature>
<feature type="domain" description="ERAP1-like C-terminal" evidence="21">
    <location>
        <begin position="596"/>
        <end position="900"/>
    </location>
</feature>
<keyword evidence="12" id="KW-0106">Calcium</keyword>
<evidence type="ECO:0000313" key="23">
    <source>
        <dbReference type="EMBL" id="CAG5097194.1"/>
    </source>
</evidence>
<dbReference type="Gene3D" id="1.25.50.20">
    <property type="match status" value="1"/>
</dbReference>
<keyword evidence="13" id="KW-0735">Signal-anchor</keyword>
<dbReference type="SUPFAM" id="SSF55486">
    <property type="entry name" value="Metalloproteases ('zincins'), catalytic domain"/>
    <property type="match status" value="1"/>
</dbReference>
<dbReference type="Pfam" id="PF17900">
    <property type="entry name" value="Peptidase_M1_N"/>
    <property type="match status" value="1"/>
</dbReference>
<keyword evidence="9 19" id="KW-0479">Metal-binding</keyword>
<evidence type="ECO:0000259" key="20">
    <source>
        <dbReference type="Pfam" id="PF01433"/>
    </source>
</evidence>
<dbReference type="Proteomes" id="UP001158576">
    <property type="component" value="Chromosome XSR"/>
</dbReference>
<keyword evidence="18" id="KW-0325">Glycoprotein</keyword>
<dbReference type="Pfam" id="PF11838">
    <property type="entry name" value="ERAP1_C"/>
    <property type="match status" value="1"/>
</dbReference>
<keyword evidence="11 19" id="KW-0862">Zinc</keyword>
<dbReference type="CDD" id="cd09601">
    <property type="entry name" value="M1_APN-Q_like"/>
    <property type="match status" value="1"/>
</dbReference>
<dbReference type="SUPFAM" id="SSF63737">
    <property type="entry name" value="Leukotriene A4 hydrolase N-terminal domain"/>
    <property type="match status" value="1"/>
</dbReference>
<dbReference type="InterPro" id="IPR001930">
    <property type="entry name" value="Peptidase_M1"/>
</dbReference>
<evidence type="ECO:0000259" key="22">
    <source>
        <dbReference type="Pfam" id="PF17900"/>
    </source>
</evidence>
<keyword evidence="10 19" id="KW-0378">Hydrolase</keyword>
<dbReference type="EC" id="3.4.11.-" evidence="19"/>
<dbReference type="InterPro" id="IPR027268">
    <property type="entry name" value="Peptidase_M4/M1_CTD_sf"/>
</dbReference>
<comment type="subunit">
    <text evidence="4">Homodimer; disulfide-linked.</text>
</comment>
<protein>
    <recommendedName>
        <fullName evidence="19">Aminopeptidase</fullName>
        <ecNumber evidence="19">3.4.11.-</ecNumber>
    </recommendedName>
</protein>
<keyword evidence="7 19" id="KW-0645">Protease</keyword>
<evidence type="ECO:0000256" key="1">
    <source>
        <dbReference type="ARBA" id="ARBA00001703"/>
    </source>
</evidence>
<dbReference type="Pfam" id="PF01433">
    <property type="entry name" value="Peptidase_M1"/>
    <property type="match status" value="1"/>
</dbReference>
<comment type="subcellular location">
    <subcellularLocation>
        <location evidence="2">Cell membrane</location>
        <topology evidence="2">Single-pass type II membrane protein</topology>
    </subcellularLocation>
</comment>
<dbReference type="EMBL" id="OU015569">
    <property type="protein sequence ID" value="CAG5097194.1"/>
    <property type="molecule type" value="Genomic_DNA"/>
</dbReference>
<keyword evidence="24" id="KW-1185">Reference proteome</keyword>
<gene>
    <name evidence="23" type="ORF">OKIOD_LOCUS6531</name>
</gene>
<evidence type="ECO:0000256" key="12">
    <source>
        <dbReference type="ARBA" id="ARBA00022837"/>
    </source>
</evidence>
<keyword evidence="17" id="KW-1015">Disulfide bond</keyword>
<comment type="cofactor">
    <cofactor evidence="19">
        <name>Zn(2+)</name>
        <dbReference type="ChEBI" id="CHEBI:29105"/>
    </cofactor>
    <text evidence="19">Binds 1 zinc ion per subunit.</text>
</comment>
<evidence type="ECO:0000256" key="18">
    <source>
        <dbReference type="ARBA" id="ARBA00023180"/>
    </source>
</evidence>
<keyword evidence="15 19" id="KW-0482">Metalloprotease</keyword>
<dbReference type="InterPro" id="IPR024571">
    <property type="entry name" value="ERAP1-like_C_dom"/>
</dbReference>
<evidence type="ECO:0000256" key="14">
    <source>
        <dbReference type="ARBA" id="ARBA00022989"/>
    </source>
</evidence>
<evidence type="ECO:0000256" key="16">
    <source>
        <dbReference type="ARBA" id="ARBA00023136"/>
    </source>
</evidence>
<sequence length="943" mass="107079">MKRKWLIVGFASMGVCLAVGLGVGLGVDWDKADDGAIDEEVSPTPWEDSFRLPSYVKPINYNIELFPDPVADISYGSETITVNIEKRTQNIVLHALADLTTINEATISVEQEGLSPVVTNTFYYDENREQFFVIQLENKLEIGEAHIYLEWQGPLVSTLVGINKVNYKDGGEDRYIIATKFEPTYAREAYPCFDEPAMKATFNLAMYHEEGYSALWNMPVDGEPECDCEGCNASYKKCKTVFQQSPIMGTYQPTFIWHKMCNESGEGKRADGTKIPIRVFAACDKVEQVAHAMKVQQHVTTYFEDLYKLPYELPKVDLIAIPDFVTGAMEQWGLITYRETSLLYDSDAGATSLKQSKSSTISHEYVHQWFGNLVTCKWWDNIWIQEGPATFWSQEGIEEAYENEPWDMQKQQIYQSITYSLNRDVSVAGRPIVSEARNPDEITAAFDWVIYDKAASIIYMLREAMGKDSFDKATTNFLTEFQFKAADELDFITSYQKQADADNIMIGSKKLDIKALMHPFLKQALYPLLTAKLDGNNIVITQGDRPFLHNADSTLPEAEYNFKYSLVVTSNNNDTEWLDASESQITLPKPAGDIPFKLNYGQKGYYRVKYEGALYTELVNSLASGKLDEMDRMGIVDDAFNLAISGDISYSDALDTVDYIAKGSEDSYYVWGVFGSRTSYMRTMLSGTETGDKFIAYFKKAVSEQFERFGFEVKDTDSHIHKKMRSNIVSLSVSFGVEEAAVQASAIYSEWKNSNGDVSKRPHPDVAGTVYNLGVSSGSYEDWEFMYEQYTKELVADEKKKYMRAMAATENVTTIDYMLNTLAMDKTIILEQDFFTFINYISYSSVGEKMAWDWVRVHWAELVERFGTNDRNFGRLAPNIANDFKTEYGLWSADDFFKVTEADAGAGEGPRKSTLAQIDSNIEWIKNYESDIFNWLEAHDARE</sequence>
<keyword evidence="16" id="KW-0472">Membrane</keyword>
<dbReference type="PANTHER" id="PTHR11533">
    <property type="entry name" value="PROTEASE M1 ZINC METALLOPROTEASE"/>
    <property type="match status" value="1"/>
</dbReference>
<evidence type="ECO:0000256" key="8">
    <source>
        <dbReference type="ARBA" id="ARBA00022692"/>
    </source>
</evidence>
<evidence type="ECO:0000256" key="19">
    <source>
        <dbReference type="RuleBase" id="RU364040"/>
    </source>
</evidence>
<evidence type="ECO:0000256" key="2">
    <source>
        <dbReference type="ARBA" id="ARBA00004401"/>
    </source>
</evidence>
<evidence type="ECO:0000256" key="4">
    <source>
        <dbReference type="ARBA" id="ARBA00011748"/>
    </source>
</evidence>
<comment type="catalytic activity">
    <reaction evidence="1">
        <text>Release of N-terminal glutamate (and to a lesser extent aspartate) from a peptide.</text>
        <dbReference type="EC" id="3.4.11.7"/>
    </reaction>
</comment>
<evidence type="ECO:0000256" key="11">
    <source>
        <dbReference type="ARBA" id="ARBA00022833"/>
    </source>
</evidence>
<dbReference type="InterPro" id="IPR014782">
    <property type="entry name" value="Peptidase_M1_dom"/>
</dbReference>
<dbReference type="Gene3D" id="2.60.40.1910">
    <property type="match status" value="1"/>
</dbReference>
<dbReference type="InterPro" id="IPR034016">
    <property type="entry name" value="M1_APN-typ"/>
</dbReference>
<dbReference type="PANTHER" id="PTHR11533:SF276">
    <property type="entry name" value="GLUTAMYL AMINOPEPTIDASE"/>
    <property type="match status" value="1"/>
</dbReference>
<evidence type="ECO:0000259" key="21">
    <source>
        <dbReference type="Pfam" id="PF11838"/>
    </source>
</evidence>
<name>A0ABN7SGD9_OIKDI</name>
<evidence type="ECO:0000256" key="5">
    <source>
        <dbReference type="ARBA" id="ARBA00022438"/>
    </source>
</evidence>
<comment type="similarity">
    <text evidence="3 19">Belongs to the peptidase M1 family.</text>
</comment>
<keyword evidence="6" id="KW-1003">Cell membrane</keyword>
<keyword evidence="5 19" id="KW-0031">Aminopeptidase</keyword>
<organism evidence="23 24">
    <name type="scientific">Oikopleura dioica</name>
    <name type="common">Tunicate</name>
    <dbReference type="NCBI Taxonomy" id="34765"/>
    <lineage>
        <taxon>Eukaryota</taxon>
        <taxon>Metazoa</taxon>
        <taxon>Chordata</taxon>
        <taxon>Tunicata</taxon>
        <taxon>Appendicularia</taxon>
        <taxon>Copelata</taxon>
        <taxon>Oikopleuridae</taxon>
        <taxon>Oikopleura</taxon>
    </lineage>
</organism>
<evidence type="ECO:0000256" key="13">
    <source>
        <dbReference type="ARBA" id="ARBA00022968"/>
    </source>
</evidence>
<evidence type="ECO:0000256" key="15">
    <source>
        <dbReference type="ARBA" id="ARBA00023049"/>
    </source>
</evidence>
<evidence type="ECO:0000256" key="9">
    <source>
        <dbReference type="ARBA" id="ARBA00022723"/>
    </source>
</evidence>
<evidence type="ECO:0000313" key="24">
    <source>
        <dbReference type="Proteomes" id="UP001158576"/>
    </source>
</evidence>
<evidence type="ECO:0000256" key="7">
    <source>
        <dbReference type="ARBA" id="ARBA00022670"/>
    </source>
</evidence>
<dbReference type="InterPro" id="IPR042097">
    <property type="entry name" value="Aminopeptidase_N-like_N_sf"/>
</dbReference>
<evidence type="ECO:0000256" key="17">
    <source>
        <dbReference type="ARBA" id="ARBA00023157"/>
    </source>
</evidence>
<dbReference type="Gene3D" id="2.60.40.1730">
    <property type="entry name" value="tricorn interacting facor f3 domain"/>
    <property type="match status" value="1"/>
</dbReference>
<dbReference type="PRINTS" id="PR00756">
    <property type="entry name" value="ALADIPTASE"/>
</dbReference>
<keyword evidence="8" id="KW-0812">Transmembrane</keyword>
<evidence type="ECO:0000256" key="10">
    <source>
        <dbReference type="ARBA" id="ARBA00022801"/>
    </source>
</evidence>